<keyword evidence="4" id="KW-1185">Reference proteome</keyword>
<dbReference type="HOGENOM" id="CLU_161456_0_0_1"/>
<dbReference type="eggNOG" id="ENOG502S8W7">
    <property type="taxonomic scope" value="Eukaryota"/>
</dbReference>
<dbReference type="PANTHER" id="PTHR33861:SF4">
    <property type="entry name" value="MEIOSIS-SPECIFIC COILED-COIL DOMAIN-CONTAINING PROTEIN MEIOC"/>
    <property type="match status" value="1"/>
</dbReference>
<evidence type="ECO:0000313" key="3">
    <source>
        <dbReference type="Ensembl" id="ENSACAP00000006711.4"/>
    </source>
</evidence>
<reference evidence="3 4" key="1">
    <citation type="submission" date="2009-12" db="EMBL/GenBank/DDBJ databases">
        <title>The Genome Sequence of Anolis carolinensis (Green Anole Lizard).</title>
        <authorList>
            <consortium name="The Genome Sequencing Platform"/>
            <person name="Di Palma F."/>
            <person name="Alfoldi J."/>
            <person name="Heiman D."/>
            <person name="Young S."/>
            <person name="Grabherr M."/>
            <person name="Johnson J."/>
            <person name="Lander E.S."/>
            <person name="Lindblad-Toh K."/>
        </authorList>
    </citation>
    <scope>NUCLEOTIDE SEQUENCE [LARGE SCALE GENOMIC DNA]</scope>
    <source>
        <strain evidence="3 4">JBL SC #1</strain>
    </source>
</reference>
<sequence length="798" mass="88704">MVADGAGSLEVKPIKTPNFCLFGNAHFGNKSLHTESGDMVKQSDAFGHYEPQSNSTQHGMEAQLRPLLFGGITNTPLSAMEPPQFYGSWSACGDDSHSALSFPDHVRKRTQENVSHFGKGPDVLGLVANILEEPNKQEHVTDWNSLSRLFPPLWSSNFGNYGLESENCNSPGSQKLCEENIGKSSSEGLFKKECEDLHMIRPQFPSSQPFMSSPHELSKMANLDNNASKNGGIRLFNYEKKHSGSTSAPQPQMKDSTNTYREFPKTDTDGGKLGRNGTEGSSKYFVHLSNAAADRIWDPMAKENSLCSKRDFSAAHNSGHFSFSQSLNKENSFPEGIDVKFQEICLHNHSSDTNFVQTECKNPVHPGKGSSHQLPLKTAAENMDSPYNGYTWLDATIQNPIATSSVMYGKQMQINSQLPSGPRSGGPSGNESAAHSPHSPMLSLGRDRKLQLFTDVSNNSEYSGYSGSQKQHTPLGPSQSDSAVRTEGGFGKMPLTASSSCKSQQYSANASSQYQRYHNKQNRNNTDERTGQNERSHKNSWRQHTGFLGPDRKQFDVLRRNQEQNGAILPDYVNPFLPLFPLVSGYKHLPHFPPFPPPPFPSPVNAAAFSLLPFPLSELVDLFRCEDFSHINPFINDLCGGDNTAGPYLAFPPPLNHYRPPRSRSGPANELHIHLEECYEQLRALERERKKAEADLARHFPGKRVSSSSNAPFSRLPAKPSRVDRLIVDQFREQAKVYTLLEKMEHISGSPVHRNISATLGRHLEAIWATQARRKAEVVNSVNPQRQRTSRHHNEKGK</sequence>
<feature type="compositionally biased region" description="Polar residues" evidence="2">
    <location>
        <begin position="244"/>
        <end position="260"/>
    </location>
</feature>
<dbReference type="InParanoid" id="G1KFU0"/>
<evidence type="ECO:0000313" key="4">
    <source>
        <dbReference type="Proteomes" id="UP000001646"/>
    </source>
</evidence>
<evidence type="ECO:0000256" key="1">
    <source>
        <dbReference type="SAM" id="Coils"/>
    </source>
</evidence>
<accession>G1KFU0</accession>
<gene>
    <name evidence="3" type="primary">LOC103279072</name>
</gene>
<feature type="region of interest" description="Disordered" evidence="2">
    <location>
        <begin position="241"/>
        <end position="277"/>
    </location>
</feature>
<dbReference type="GO" id="GO:0048255">
    <property type="term" value="P:mRNA stabilization"/>
    <property type="evidence" value="ECO:0000318"/>
    <property type="project" value="GO_Central"/>
</dbReference>
<evidence type="ECO:0008006" key="5">
    <source>
        <dbReference type="Google" id="ProtNLM"/>
    </source>
</evidence>
<feature type="region of interest" description="Disordered" evidence="2">
    <location>
        <begin position="415"/>
        <end position="443"/>
    </location>
</feature>
<dbReference type="GO" id="GO:0007141">
    <property type="term" value="P:male meiosis I"/>
    <property type="evidence" value="ECO:0000318"/>
    <property type="project" value="GO_Central"/>
</dbReference>
<dbReference type="Proteomes" id="UP000001646">
    <property type="component" value="Chromosome 6"/>
</dbReference>
<dbReference type="Bgee" id="ENSACAG00000006871">
    <property type="expression patterns" value="Expressed in forelimb bud and 11 other cell types or tissues"/>
</dbReference>
<feature type="coiled-coil region" evidence="1">
    <location>
        <begin position="668"/>
        <end position="695"/>
    </location>
</feature>
<feature type="compositionally biased region" description="Basic residues" evidence="2">
    <location>
        <begin position="788"/>
        <end position="798"/>
    </location>
</feature>
<feature type="compositionally biased region" description="Low complexity" evidence="2">
    <location>
        <begin position="503"/>
        <end position="515"/>
    </location>
</feature>
<feature type="region of interest" description="Disordered" evidence="2">
    <location>
        <begin position="775"/>
        <end position="798"/>
    </location>
</feature>
<dbReference type="GeneTree" id="ENSGT00390000003267"/>
<proteinExistence type="predicted"/>
<evidence type="ECO:0000256" key="2">
    <source>
        <dbReference type="SAM" id="MobiDB-lite"/>
    </source>
</evidence>
<dbReference type="Pfam" id="PF15189">
    <property type="entry name" value="MEIOC"/>
    <property type="match status" value="1"/>
</dbReference>
<dbReference type="GO" id="GO:0005634">
    <property type="term" value="C:nucleus"/>
    <property type="evidence" value="ECO:0000318"/>
    <property type="project" value="GO_Central"/>
</dbReference>
<feature type="region of interest" description="Disordered" evidence="2">
    <location>
        <begin position="460"/>
        <end position="546"/>
    </location>
</feature>
<dbReference type="GO" id="GO:0005737">
    <property type="term" value="C:cytoplasm"/>
    <property type="evidence" value="ECO:0000318"/>
    <property type="project" value="GO_Central"/>
</dbReference>
<organism evidence="3 4">
    <name type="scientific">Anolis carolinensis</name>
    <name type="common">Green anole</name>
    <name type="synonym">American chameleon</name>
    <dbReference type="NCBI Taxonomy" id="28377"/>
    <lineage>
        <taxon>Eukaryota</taxon>
        <taxon>Metazoa</taxon>
        <taxon>Chordata</taxon>
        <taxon>Craniata</taxon>
        <taxon>Vertebrata</taxon>
        <taxon>Euteleostomi</taxon>
        <taxon>Lepidosauria</taxon>
        <taxon>Squamata</taxon>
        <taxon>Bifurcata</taxon>
        <taxon>Unidentata</taxon>
        <taxon>Episquamata</taxon>
        <taxon>Toxicofera</taxon>
        <taxon>Iguania</taxon>
        <taxon>Dactyloidae</taxon>
        <taxon>Anolis</taxon>
    </lineage>
</organism>
<dbReference type="Ensembl" id="ENSACAT00000006857.4">
    <property type="protein sequence ID" value="ENSACAP00000006711.4"/>
    <property type="gene ID" value="ENSACAG00000006871.4"/>
</dbReference>
<dbReference type="InterPro" id="IPR027963">
    <property type="entry name" value="MEIOC"/>
</dbReference>
<feature type="compositionally biased region" description="Basic and acidic residues" evidence="2">
    <location>
        <begin position="262"/>
        <end position="272"/>
    </location>
</feature>
<dbReference type="STRING" id="28377.ENSACAP00000006711"/>
<keyword evidence="1" id="KW-0175">Coiled coil</keyword>
<feature type="compositionally biased region" description="Polar residues" evidence="2">
    <location>
        <begin position="469"/>
        <end position="483"/>
    </location>
</feature>
<protein>
    <recommendedName>
        <fullName evidence="5">Meiosis specific with coiled-coil domain</fullName>
    </recommendedName>
</protein>
<reference evidence="3" key="3">
    <citation type="submission" date="2025-09" db="UniProtKB">
        <authorList>
            <consortium name="Ensembl"/>
        </authorList>
    </citation>
    <scope>IDENTIFICATION</scope>
</reference>
<dbReference type="AlphaFoldDB" id="G1KFU0"/>
<name>G1KFU0_ANOCA</name>
<feature type="compositionally biased region" description="Basic and acidic residues" evidence="2">
    <location>
        <begin position="525"/>
        <end position="537"/>
    </location>
</feature>
<reference evidence="3" key="2">
    <citation type="submission" date="2025-08" db="UniProtKB">
        <authorList>
            <consortium name="Ensembl"/>
        </authorList>
    </citation>
    <scope>IDENTIFICATION</scope>
</reference>
<dbReference type="PANTHER" id="PTHR33861">
    <property type="entry name" value="PROTEIN CBG18333"/>
    <property type="match status" value="1"/>
</dbReference>
<dbReference type="GO" id="GO:0007144">
    <property type="term" value="P:female meiosis I"/>
    <property type="evidence" value="ECO:0000318"/>
    <property type="project" value="GO_Central"/>
</dbReference>